<evidence type="ECO:0000313" key="5">
    <source>
        <dbReference type="EMBL" id="EDV28778.1"/>
    </source>
</evidence>
<keyword evidence="6" id="KW-1185">Reference proteome</keyword>
<dbReference type="Gene3D" id="3.40.50.11210">
    <property type="entry name" value="Rap/Ran-GAP"/>
    <property type="match status" value="1"/>
</dbReference>
<dbReference type="PhylomeDB" id="B3RLI3"/>
<dbReference type="OMA" id="HEEEWNG"/>
<evidence type="ECO:0000313" key="6">
    <source>
        <dbReference type="Proteomes" id="UP000009022"/>
    </source>
</evidence>
<dbReference type="InterPro" id="IPR035974">
    <property type="entry name" value="Rap/Ran-GAP_sf"/>
</dbReference>
<dbReference type="FunFam" id="3.40.50.11210:FF:000002">
    <property type="entry name" value="Signal-induced proliferation-associated 1-like protein 1"/>
    <property type="match status" value="1"/>
</dbReference>
<name>B3RLI3_TRIAD</name>
<dbReference type="STRING" id="10228.B3RLI3"/>
<dbReference type="GO" id="GO:0005096">
    <property type="term" value="F:GTPase activator activity"/>
    <property type="evidence" value="ECO:0007669"/>
    <property type="project" value="UniProtKB-KW"/>
</dbReference>
<accession>B3RLI3</accession>
<evidence type="ECO:0000259" key="4">
    <source>
        <dbReference type="PROSITE" id="PS50085"/>
    </source>
</evidence>
<dbReference type="EMBL" id="DS985241">
    <property type="protein sequence ID" value="EDV28778.1"/>
    <property type="molecule type" value="Genomic_DNA"/>
</dbReference>
<dbReference type="HOGENOM" id="CLU_089180_0_0_1"/>
<dbReference type="InterPro" id="IPR000331">
    <property type="entry name" value="Rap/Ran_GAP_dom"/>
</dbReference>
<dbReference type="Pfam" id="PF02145">
    <property type="entry name" value="Rap_GAP"/>
    <property type="match status" value="1"/>
</dbReference>
<evidence type="ECO:0000256" key="1">
    <source>
        <dbReference type="ARBA" id="ARBA00022468"/>
    </source>
</evidence>
<dbReference type="KEGG" id="tad:TRIADDRAFT_18977"/>
<dbReference type="Proteomes" id="UP000009022">
    <property type="component" value="Unassembled WGS sequence"/>
</dbReference>
<evidence type="ECO:0000256" key="2">
    <source>
        <dbReference type="ARBA" id="ARBA00022553"/>
    </source>
</evidence>
<keyword evidence="1" id="KW-0343">GTPase activation</keyword>
<dbReference type="PROSITE" id="PS50085">
    <property type="entry name" value="RAPGAP"/>
    <property type="match status" value="1"/>
</dbReference>
<evidence type="ECO:0000256" key="3">
    <source>
        <dbReference type="ARBA" id="ARBA00023054"/>
    </source>
</evidence>
<dbReference type="SUPFAM" id="SSF111347">
    <property type="entry name" value="Rap/Ran-GAP"/>
    <property type="match status" value="1"/>
</dbReference>
<dbReference type="InParanoid" id="B3RLI3"/>
<protein>
    <recommendedName>
        <fullName evidence="4">Rap-GAP domain-containing protein</fullName>
    </recommendedName>
</protein>
<organism evidence="5 6">
    <name type="scientific">Trichoplax adhaerens</name>
    <name type="common">Trichoplax reptans</name>
    <dbReference type="NCBI Taxonomy" id="10228"/>
    <lineage>
        <taxon>Eukaryota</taxon>
        <taxon>Metazoa</taxon>
        <taxon>Placozoa</taxon>
        <taxon>Uniplacotomia</taxon>
        <taxon>Trichoplacea</taxon>
        <taxon>Trichoplacidae</taxon>
        <taxon>Trichoplax</taxon>
    </lineage>
</organism>
<gene>
    <name evidence="5" type="ORF">TRIADDRAFT_18977</name>
</gene>
<keyword evidence="3" id="KW-0175">Coiled coil</keyword>
<dbReference type="PANTHER" id="PTHR15711:SF22">
    <property type="entry name" value="RAP-GAP DOMAIN-CONTAINING PROTEIN"/>
    <property type="match status" value="1"/>
</dbReference>
<dbReference type="PANTHER" id="PTHR15711">
    <property type="entry name" value="RAP GTPASE-ACTIVATING PROTEIN"/>
    <property type="match status" value="1"/>
</dbReference>
<dbReference type="GO" id="GO:0051056">
    <property type="term" value="P:regulation of small GTPase mediated signal transduction"/>
    <property type="evidence" value="ECO:0007669"/>
    <property type="project" value="InterPro"/>
</dbReference>
<keyword evidence="2" id="KW-0597">Phosphoprotein</keyword>
<reference evidence="5 6" key="1">
    <citation type="journal article" date="2008" name="Nature">
        <title>The Trichoplax genome and the nature of placozoans.</title>
        <authorList>
            <person name="Srivastava M."/>
            <person name="Begovic E."/>
            <person name="Chapman J."/>
            <person name="Putnam N.H."/>
            <person name="Hellsten U."/>
            <person name="Kawashima T."/>
            <person name="Kuo A."/>
            <person name="Mitros T."/>
            <person name="Salamov A."/>
            <person name="Carpenter M.L."/>
            <person name="Signorovitch A.Y."/>
            <person name="Moreno M.A."/>
            <person name="Kamm K."/>
            <person name="Grimwood J."/>
            <person name="Schmutz J."/>
            <person name="Shapiro H."/>
            <person name="Grigoriev I.V."/>
            <person name="Buss L.W."/>
            <person name="Schierwater B."/>
            <person name="Dellaporta S.L."/>
            <person name="Rokhsar D.S."/>
        </authorList>
    </citation>
    <scope>NUCLEOTIDE SEQUENCE [LARGE SCALE GENOMIC DNA]</scope>
    <source>
        <strain evidence="5 6">Grell-BS-1999</strain>
    </source>
</reference>
<dbReference type="GeneID" id="6749195"/>
<dbReference type="OrthoDB" id="2499658at2759"/>
<dbReference type="RefSeq" id="XP_002107980.1">
    <property type="nucleotide sequence ID" value="XM_002107944.1"/>
</dbReference>
<feature type="non-terminal residue" evidence="5">
    <location>
        <position position="1"/>
    </location>
</feature>
<proteinExistence type="predicted"/>
<dbReference type="AlphaFoldDB" id="B3RLI3"/>
<sequence>YKFGVLYCKKDQTSEEEIYRNCDSSPRFERFLSILGDRITLQGFQGYKGQLDIKNNTTGTESIYTKYYGNQIMYHVSTLLPYNQDCGQQLMRKRHIGNDIVTFIFQENDAPPFSPRIIRSNFQHVFIVVRPVYDASQNLIFKVAVTKACGIADFGPSLPKEGLFTDEDELRDFLLTKAINGENATKRSCKFRYLAMRTRMQYLKDMYGRFTTNLTVDHVPKYGNSSYDI</sequence>
<dbReference type="InterPro" id="IPR050989">
    <property type="entry name" value="Rap1_Ran_GAP"/>
</dbReference>
<feature type="domain" description="Rap-GAP" evidence="4">
    <location>
        <begin position="1"/>
        <end position="206"/>
    </location>
</feature>
<dbReference type="CTD" id="6749195"/>
<dbReference type="eggNOG" id="KOG3686">
    <property type="taxonomic scope" value="Eukaryota"/>
</dbReference>